<keyword evidence="7" id="KW-1185">Reference proteome</keyword>
<evidence type="ECO:0000313" key="7">
    <source>
        <dbReference type="Proteomes" id="UP000181897"/>
    </source>
</evidence>
<dbReference type="Pfam" id="PF00459">
    <property type="entry name" value="Inositol_P"/>
    <property type="match status" value="1"/>
</dbReference>
<evidence type="ECO:0000256" key="5">
    <source>
        <dbReference type="PIRSR" id="PIRSR600760-2"/>
    </source>
</evidence>
<reference evidence="6 7" key="1">
    <citation type="submission" date="2016-11" db="EMBL/GenBank/DDBJ databases">
        <title>Complete genome sequence of Sulfitobacter sp. AM1-D1, a toxic bacteria associated with marine dinoflagellate Alexandrium minutum in East China Sea.</title>
        <authorList>
            <person name="Yang Q."/>
            <person name="Zhang X."/>
            <person name="Tian X."/>
        </authorList>
    </citation>
    <scope>NUCLEOTIDE SEQUENCE [LARGE SCALE GENOMIC DNA]</scope>
    <source>
        <strain evidence="6 7">AM1-D1</strain>
    </source>
</reference>
<dbReference type="KEGG" id="suam:BOO69_15460"/>
<organism evidence="6 7">
    <name type="scientific">Sulfitobacter alexandrii</name>
    <dbReference type="NCBI Taxonomy" id="1917485"/>
    <lineage>
        <taxon>Bacteria</taxon>
        <taxon>Pseudomonadati</taxon>
        <taxon>Pseudomonadota</taxon>
        <taxon>Alphaproteobacteria</taxon>
        <taxon>Rhodobacterales</taxon>
        <taxon>Roseobacteraceae</taxon>
        <taxon>Sulfitobacter</taxon>
    </lineage>
</organism>
<evidence type="ECO:0000256" key="4">
    <source>
        <dbReference type="ARBA" id="ARBA00022842"/>
    </source>
</evidence>
<dbReference type="PRINTS" id="PR00377">
    <property type="entry name" value="IMPHPHTASES"/>
</dbReference>
<dbReference type="PROSITE" id="PS00629">
    <property type="entry name" value="IMP_1"/>
    <property type="match status" value="1"/>
</dbReference>
<name>A0A1J0WK22_9RHOB</name>
<keyword evidence="4 5" id="KW-0460">Magnesium</keyword>
<dbReference type="Gene3D" id="3.30.540.10">
    <property type="entry name" value="Fructose-1,6-Bisphosphatase, subunit A, domain 1"/>
    <property type="match status" value="1"/>
</dbReference>
<proteinExistence type="inferred from homology"/>
<dbReference type="GO" id="GO:0007165">
    <property type="term" value="P:signal transduction"/>
    <property type="evidence" value="ECO:0007669"/>
    <property type="project" value="TreeGrafter"/>
</dbReference>
<dbReference type="RefSeq" id="WP_071972998.1">
    <property type="nucleotide sequence ID" value="NZ_CP018076.1"/>
</dbReference>
<keyword evidence="3" id="KW-0378">Hydrolase</keyword>
<evidence type="ECO:0000256" key="3">
    <source>
        <dbReference type="ARBA" id="ARBA00022801"/>
    </source>
</evidence>
<dbReference type="AlphaFoldDB" id="A0A1J0WK22"/>
<dbReference type="STRING" id="1917485.BOO69_15460"/>
<comment type="cofactor">
    <cofactor evidence="5">
        <name>Mg(2+)</name>
        <dbReference type="ChEBI" id="CHEBI:18420"/>
    </cofactor>
</comment>
<dbReference type="GO" id="GO:0046872">
    <property type="term" value="F:metal ion binding"/>
    <property type="evidence" value="ECO:0007669"/>
    <property type="project" value="UniProtKB-KW"/>
</dbReference>
<feature type="binding site" evidence="5">
    <location>
        <position position="234"/>
    </location>
    <ligand>
        <name>Mg(2+)</name>
        <dbReference type="ChEBI" id="CHEBI:18420"/>
        <label>1</label>
        <note>catalytic</note>
    </ligand>
</feature>
<feature type="binding site" evidence="5">
    <location>
        <position position="108"/>
    </location>
    <ligand>
        <name>Mg(2+)</name>
        <dbReference type="ChEBI" id="CHEBI:18420"/>
        <label>1</label>
        <note>catalytic</note>
    </ligand>
</feature>
<dbReference type="PROSITE" id="PS00630">
    <property type="entry name" value="IMP_2"/>
    <property type="match status" value="1"/>
</dbReference>
<keyword evidence="2 5" id="KW-0479">Metal-binding</keyword>
<comment type="similarity">
    <text evidence="1">Belongs to the inositol monophosphatase superfamily.</text>
</comment>
<evidence type="ECO:0000256" key="2">
    <source>
        <dbReference type="ARBA" id="ARBA00022723"/>
    </source>
</evidence>
<dbReference type="EMBL" id="CP018076">
    <property type="protein sequence ID" value="APE44651.1"/>
    <property type="molecule type" value="Genomic_DNA"/>
</dbReference>
<feature type="binding site" evidence="5">
    <location>
        <position position="82"/>
    </location>
    <ligand>
        <name>Mg(2+)</name>
        <dbReference type="ChEBI" id="CHEBI:18420"/>
        <label>1</label>
        <note>catalytic</note>
    </ligand>
</feature>
<accession>A0A1J0WK22</accession>
<dbReference type="SUPFAM" id="SSF56655">
    <property type="entry name" value="Carbohydrate phosphatase"/>
    <property type="match status" value="1"/>
</dbReference>
<dbReference type="InterPro" id="IPR020583">
    <property type="entry name" value="Inositol_monoP_metal-BS"/>
</dbReference>
<dbReference type="OrthoDB" id="9785695at2"/>
<dbReference type="Gene3D" id="3.40.190.80">
    <property type="match status" value="1"/>
</dbReference>
<evidence type="ECO:0000313" key="6">
    <source>
        <dbReference type="EMBL" id="APE44651.1"/>
    </source>
</evidence>
<gene>
    <name evidence="6" type="ORF">BOO69_15460</name>
</gene>
<dbReference type="PANTHER" id="PTHR20854">
    <property type="entry name" value="INOSITOL MONOPHOSPHATASE"/>
    <property type="match status" value="1"/>
</dbReference>
<dbReference type="GO" id="GO:0046854">
    <property type="term" value="P:phosphatidylinositol phosphate biosynthetic process"/>
    <property type="evidence" value="ECO:0007669"/>
    <property type="project" value="InterPro"/>
</dbReference>
<dbReference type="PANTHER" id="PTHR20854:SF4">
    <property type="entry name" value="INOSITOL-1-MONOPHOSPHATASE-RELATED"/>
    <property type="match status" value="1"/>
</dbReference>
<dbReference type="Proteomes" id="UP000181897">
    <property type="component" value="Chromosome"/>
</dbReference>
<dbReference type="InterPro" id="IPR000760">
    <property type="entry name" value="Inositol_monophosphatase-like"/>
</dbReference>
<sequence length="294" mass="31592">MSDTLPAHRPPALSPAQRTNVINILRRAARAEIMPRYRGLTAADIDTKTGPEDLVTVADTAAEAMITRALQLAFPGALVIGEEAVAKDASLLDRIAGAPLCFIVDPVDGTWNFARGLSVFGIILAVTQYGKPAFGLIYDPVMDDWAIADDRSPAQMQHPSGKAHDLHVSGGGDLADLSGYIPLYLFKGDRRDKLAAAMARFGRVDNLRCSAHEYRMLAQGHIDFLLTESLNPWDHAAGVLICQQAGGHVQMLGGGDYDATLRKGHILAAPDKATWQRLAKVFDFLLPKDAGSAG</sequence>
<dbReference type="InterPro" id="IPR020550">
    <property type="entry name" value="Inositol_monophosphatase_CS"/>
</dbReference>
<protein>
    <submittedName>
        <fullName evidence="6">Inositol monophosphatase</fullName>
    </submittedName>
</protein>
<dbReference type="GO" id="GO:0008934">
    <property type="term" value="F:inositol monophosphate 1-phosphatase activity"/>
    <property type="evidence" value="ECO:0007669"/>
    <property type="project" value="TreeGrafter"/>
</dbReference>
<feature type="binding site" evidence="5">
    <location>
        <position position="105"/>
    </location>
    <ligand>
        <name>Mg(2+)</name>
        <dbReference type="ChEBI" id="CHEBI:18420"/>
        <label>1</label>
        <note>catalytic</note>
    </ligand>
</feature>
<evidence type="ECO:0000256" key="1">
    <source>
        <dbReference type="ARBA" id="ARBA00009759"/>
    </source>
</evidence>
<dbReference type="GO" id="GO:0006020">
    <property type="term" value="P:inositol metabolic process"/>
    <property type="evidence" value="ECO:0007669"/>
    <property type="project" value="TreeGrafter"/>
</dbReference>